<gene>
    <name evidence="7" type="ORF">ACFOEK_05005</name>
</gene>
<feature type="transmembrane region" description="Helical" evidence="6">
    <location>
        <begin position="12"/>
        <end position="31"/>
    </location>
</feature>
<evidence type="ECO:0000256" key="3">
    <source>
        <dbReference type="ARBA" id="ARBA00022692"/>
    </source>
</evidence>
<name>A0ABV7HCF2_9GAMM</name>
<keyword evidence="3 6" id="KW-0812">Transmembrane</keyword>
<keyword evidence="5 6" id="KW-0472">Membrane</keyword>
<dbReference type="RefSeq" id="WP_386717069.1">
    <property type="nucleotide sequence ID" value="NZ_JBHRSZ010000002.1"/>
</dbReference>
<evidence type="ECO:0000313" key="7">
    <source>
        <dbReference type="EMBL" id="MFC3150376.1"/>
    </source>
</evidence>
<reference evidence="8" key="1">
    <citation type="journal article" date="2019" name="Int. J. Syst. Evol. Microbiol.">
        <title>The Global Catalogue of Microorganisms (GCM) 10K type strain sequencing project: providing services to taxonomists for standard genome sequencing and annotation.</title>
        <authorList>
            <consortium name="The Broad Institute Genomics Platform"/>
            <consortium name="The Broad Institute Genome Sequencing Center for Infectious Disease"/>
            <person name="Wu L."/>
            <person name="Ma J."/>
        </authorList>
    </citation>
    <scope>NUCLEOTIDE SEQUENCE [LARGE SCALE GENOMIC DNA]</scope>
    <source>
        <strain evidence="8">KCTC 52438</strain>
    </source>
</reference>
<evidence type="ECO:0000313" key="8">
    <source>
        <dbReference type="Proteomes" id="UP001595476"/>
    </source>
</evidence>
<sequence>MSDLEKVSQVKKVTYVWLFLMVATLIAAAIGSAGHSGVVGALVALGLLIAKGQLVVDHFMELRHVDWHWRLLLSAYSVVISGLVFTAYWMSVQS</sequence>
<dbReference type="Proteomes" id="UP001595476">
    <property type="component" value="Unassembled WGS sequence"/>
</dbReference>
<dbReference type="EMBL" id="JBHRSZ010000002">
    <property type="protein sequence ID" value="MFC3150376.1"/>
    <property type="molecule type" value="Genomic_DNA"/>
</dbReference>
<feature type="transmembrane region" description="Helical" evidence="6">
    <location>
        <begin position="37"/>
        <end position="56"/>
    </location>
</feature>
<comment type="subcellular location">
    <subcellularLocation>
        <location evidence="1">Cell membrane</location>
        <topology evidence="1">Multi-pass membrane protein</topology>
    </subcellularLocation>
</comment>
<keyword evidence="8" id="KW-1185">Reference proteome</keyword>
<keyword evidence="2" id="KW-1003">Cell membrane</keyword>
<evidence type="ECO:0000256" key="5">
    <source>
        <dbReference type="ARBA" id="ARBA00023136"/>
    </source>
</evidence>
<evidence type="ECO:0000256" key="4">
    <source>
        <dbReference type="ARBA" id="ARBA00022989"/>
    </source>
</evidence>
<protein>
    <submittedName>
        <fullName evidence="7">Cytochrome C oxidase subunit IV family protein</fullName>
    </submittedName>
</protein>
<evidence type="ECO:0000256" key="2">
    <source>
        <dbReference type="ARBA" id="ARBA00022475"/>
    </source>
</evidence>
<accession>A0ABV7HCF2</accession>
<organism evidence="7 8">
    <name type="scientific">Litoribrevibacter euphylliae</name>
    <dbReference type="NCBI Taxonomy" id="1834034"/>
    <lineage>
        <taxon>Bacteria</taxon>
        <taxon>Pseudomonadati</taxon>
        <taxon>Pseudomonadota</taxon>
        <taxon>Gammaproteobacteria</taxon>
        <taxon>Oceanospirillales</taxon>
        <taxon>Oceanospirillaceae</taxon>
        <taxon>Litoribrevibacter</taxon>
    </lineage>
</organism>
<feature type="transmembrane region" description="Helical" evidence="6">
    <location>
        <begin position="68"/>
        <end position="90"/>
    </location>
</feature>
<keyword evidence="4 6" id="KW-1133">Transmembrane helix</keyword>
<dbReference type="InterPro" id="IPR005171">
    <property type="entry name" value="Cyt_c_oxidase_su4_prok"/>
</dbReference>
<proteinExistence type="predicted"/>
<evidence type="ECO:0000256" key="6">
    <source>
        <dbReference type="SAM" id="Phobius"/>
    </source>
</evidence>
<dbReference type="Pfam" id="PF03626">
    <property type="entry name" value="COX4_pro"/>
    <property type="match status" value="1"/>
</dbReference>
<comment type="caution">
    <text evidence="7">The sequence shown here is derived from an EMBL/GenBank/DDBJ whole genome shotgun (WGS) entry which is preliminary data.</text>
</comment>
<evidence type="ECO:0000256" key="1">
    <source>
        <dbReference type="ARBA" id="ARBA00004651"/>
    </source>
</evidence>